<sequence>MTSSTSFCCQLSNFQPFLWLTSHGEDQVDMMRSHHDLITSDWNSVLDTFLSSKAVRTSSITWLCFHGERSADGGYYDLRISDIEQCAEHPRFLAKGSPD</sequence>
<dbReference type="Proteomes" id="UP000499080">
    <property type="component" value="Unassembled WGS sequence"/>
</dbReference>
<protein>
    <submittedName>
        <fullName evidence="1">Uncharacterized protein</fullName>
    </submittedName>
</protein>
<gene>
    <name evidence="1" type="ORF">AVEN_169612_1</name>
</gene>
<keyword evidence="2" id="KW-1185">Reference proteome</keyword>
<evidence type="ECO:0000313" key="2">
    <source>
        <dbReference type="Proteomes" id="UP000499080"/>
    </source>
</evidence>
<dbReference type="AlphaFoldDB" id="A0A4Y2X5B5"/>
<dbReference type="EMBL" id="BGPR01071842">
    <property type="protein sequence ID" value="GBO44915.1"/>
    <property type="molecule type" value="Genomic_DNA"/>
</dbReference>
<reference evidence="1 2" key="1">
    <citation type="journal article" date="2019" name="Sci. Rep.">
        <title>Orb-weaving spider Araneus ventricosus genome elucidates the spidroin gene catalogue.</title>
        <authorList>
            <person name="Kono N."/>
            <person name="Nakamura H."/>
            <person name="Ohtoshi R."/>
            <person name="Moran D.A.P."/>
            <person name="Shinohara A."/>
            <person name="Yoshida Y."/>
            <person name="Fujiwara M."/>
            <person name="Mori M."/>
            <person name="Tomita M."/>
            <person name="Arakawa K."/>
        </authorList>
    </citation>
    <scope>NUCLEOTIDE SEQUENCE [LARGE SCALE GENOMIC DNA]</scope>
</reference>
<organism evidence="1 2">
    <name type="scientific">Araneus ventricosus</name>
    <name type="common">Orbweaver spider</name>
    <name type="synonym">Epeira ventricosa</name>
    <dbReference type="NCBI Taxonomy" id="182803"/>
    <lineage>
        <taxon>Eukaryota</taxon>
        <taxon>Metazoa</taxon>
        <taxon>Ecdysozoa</taxon>
        <taxon>Arthropoda</taxon>
        <taxon>Chelicerata</taxon>
        <taxon>Arachnida</taxon>
        <taxon>Araneae</taxon>
        <taxon>Araneomorphae</taxon>
        <taxon>Entelegynae</taxon>
        <taxon>Araneoidea</taxon>
        <taxon>Araneidae</taxon>
        <taxon>Araneus</taxon>
    </lineage>
</organism>
<name>A0A4Y2X5B5_ARAVE</name>
<accession>A0A4Y2X5B5</accession>
<comment type="caution">
    <text evidence="1">The sequence shown here is derived from an EMBL/GenBank/DDBJ whole genome shotgun (WGS) entry which is preliminary data.</text>
</comment>
<proteinExistence type="predicted"/>
<evidence type="ECO:0000313" key="1">
    <source>
        <dbReference type="EMBL" id="GBO44915.1"/>
    </source>
</evidence>